<dbReference type="EMBL" id="NHYE01005283">
    <property type="protein sequence ID" value="PPQ75170.1"/>
    <property type="molecule type" value="Genomic_DNA"/>
</dbReference>
<evidence type="ECO:0000256" key="1">
    <source>
        <dbReference type="SAM" id="MobiDB-lite"/>
    </source>
</evidence>
<feature type="compositionally biased region" description="Polar residues" evidence="1">
    <location>
        <begin position="205"/>
        <end position="217"/>
    </location>
</feature>
<keyword evidence="2" id="KW-0812">Transmembrane</keyword>
<keyword evidence="4" id="KW-1185">Reference proteome</keyword>
<gene>
    <name evidence="3" type="ORF">CVT26_008700</name>
</gene>
<dbReference type="AlphaFoldDB" id="A0A409W9K4"/>
<feature type="compositionally biased region" description="Basic and acidic residues" evidence="1">
    <location>
        <begin position="218"/>
        <end position="231"/>
    </location>
</feature>
<proteinExistence type="predicted"/>
<feature type="transmembrane region" description="Helical" evidence="2">
    <location>
        <begin position="17"/>
        <end position="39"/>
    </location>
</feature>
<keyword evidence="2" id="KW-1133">Transmembrane helix</keyword>
<organism evidence="3 4">
    <name type="scientific">Gymnopilus dilepis</name>
    <dbReference type="NCBI Taxonomy" id="231916"/>
    <lineage>
        <taxon>Eukaryota</taxon>
        <taxon>Fungi</taxon>
        <taxon>Dikarya</taxon>
        <taxon>Basidiomycota</taxon>
        <taxon>Agaricomycotina</taxon>
        <taxon>Agaricomycetes</taxon>
        <taxon>Agaricomycetidae</taxon>
        <taxon>Agaricales</taxon>
        <taxon>Agaricineae</taxon>
        <taxon>Hymenogastraceae</taxon>
        <taxon>Gymnopilus</taxon>
    </lineage>
</organism>
<accession>A0A409W9K4</accession>
<protein>
    <recommendedName>
        <fullName evidence="5">MARVEL domain-containing protein</fullName>
    </recommendedName>
</protein>
<feature type="transmembrane region" description="Helical" evidence="2">
    <location>
        <begin position="111"/>
        <end position="128"/>
    </location>
</feature>
<feature type="transmembrane region" description="Helical" evidence="2">
    <location>
        <begin position="69"/>
        <end position="91"/>
    </location>
</feature>
<reference evidence="3 4" key="1">
    <citation type="journal article" date="2018" name="Evol. Lett.">
        <title>Horizontal gene cluster transfer increased hallucinogenic mushroom diversity.</title>
        <authorList>
            <person name="Reynolds H.T."/>
            <person name="Vijayakumar V."/>
            <person name="Gluck-Thaler E."/>
            <person name="Korotkin H.B."/>
            <person name="Matheny P.B."/>
            <person name="Slot J.C."/>
        </authorList>
    </citation>
    <scope>NUCLEOTIDE SEQUENCE [LARGE SCALE GENOMIC DNA]</scope>
    <source>
        <strain evidence="3 4">SRW20</strain>
    </source>
</reference>
<evidence type="ECO:0000313" key="3">
    <source>
        <dbReference type="EMBL" id="PPQ75170.1"/>
    </source>
</evidence>
<dbReference type="OrthoDB" id="2560085at2759"/>
<keyword evidence="2" id="KW-0472">Membrane</keyword>
<evidence type="ECO:0000313" key="4">
    <source>
        <dbReference type="Proteomes" id="UP000284706"/>
    </source>
</evidence>
<name>A0A409W9K4_9AGAR</name>
<dbReference type="InParanoid" id="A0A409W9K4"/>
<evidence type="ECO:0008006" key="5">
    <source>
        <dbReference type="Google" id="ProtNLM"/>
    </source>
</evidence>
<comment type="caution">
    <text evidence="3">The sequence shown here is derived from an EMBL/GenBank/DDBJ whole genome shotgun (WGS) entry which is preliminary data.</text>
</comment>
<dbReference type="Proteomes" id="UP000284706">
    <property type="component" value="Unassembled WGS sequence"/>
</dbReference>
<feature type="region of interest" description="Disordered" evidence="1">
    <location>
        <begin position="200"/>
        <end position="231"/>
    </location>
</feature>
<feature type="transmembrane region" description="Helical" evidence="2">
    <location>
        <begin position="169"/>
        <end position="192"/>
    </location>
</feature>
<evidence type="ECO:0000256" key="2">
    <source>
        <dbReference type="SAM" id="Phobius"/>
    </source>
</evidence>
<sequence>MANAAVSPAGPLKTTRLLTLGLAFCFAVISGSLGLNALIKSNQQKTQLKKLGAPATVDIDTHDIFDSGVVATVASAVIAILVFLFLLGTYLPFTRSLTGRTLRLQAVSLSLAWLMLFGSMIAYMIFFVNRQAGVKAFIGNIQLPDSAVQAVEKMTGQTGVYRHIHYLELFAILPWFCLLFTLIAIGTLFAAASRRTRTAAEVPASPTTNRTSVGQSMTEKDNGSHHEKSSV</sequence>
<dbReference type="STRING" id="231916.A0A409W9K4"/>